<dbReference type="NCBIfam" id="TIGR00756">
    <property type="entry name" value="PPR"/>
    <property type="match status" value="3"/>
</dbReference>
<dbReference type="EMBL" id="JBGBPQ010000023">
    <property type="protein sequence ID" value="KAL1500485.1"/>
    <property type="molecule type" value="Genomic_DNA"/>
</dbReference>
<evidence type="ECO:0000256" key="2">
    <source>
        <dbReference type="PROSITE-ProRule" id="PRU00708"/>
    </source>
</evidence>
<feature type="compositionally biased region" description="Basic and acidic residues" evidence="3">
    <location>
        <begin position="90"/>
        <end position="100"/>
    </location>
</feature>
<dbReference type="PROSITE" id="PS51375">
    <property type="entry name" value="PPR"/>
    <property type="match status" value="2"/>
</dbReference>
<evidence type="ECO:0000256" key="3">
    <source>
        <dbReference type="SAM" id="MobiDB-lite"/>
    </source>
</evidence>
<feature type="repeat" description="PPR" evidence="2">
    <location>
        <begin position="322"/>
        <end position="352"/>
    </location>
</feature>
<keyword evidence="4" id="KW-0732">Signal</keyword>
<comment type="caution">
    <text evidence="5">The sequence shown here is derived from an EMBL/GenBank/DDBJ whole genome shotgun (WGS) entry which is preliminary data.</text>
</comment>
<reference evidence="5 6" key="1">
    <citation type="journal article" date="2024" name="Science">
        <title>Giant polyketide synthase enzymes in the biosynthesis of giant marine polyether toxins.</title>
        <authorList>
            <person name="Fallon T.R."/>
            <person name="Shende V.V."/>
            <person name="Wierzbicki I.H."/>
            <person name="Pendleton A.L."/>
            <person name="Watervoot N.F."/>
            <person name="Auber R.P."/>
            <person name="Gonzalez D.J."/>
            <person name="Wisecaver J.H."/>
            <person name="Moore B.S."/>
        </authorList>
    </citation>
    <scope>NUCLEOTIDE SEQUENCE [LARGE SCALE GENOMIC DNA]</scope>
    <source>
        <strain evidence="5 6">12B1</strain>
    </source>
</reference>
<keyword evidence="6" id="KW-1185">Reference proteome</keyword>
<organism evidence="5 6">
    <name type="scientific">Prymnesium parvum</name>
    <name type="common">Toxic golden alga</name>
    <dbReference type="NCBI Taxonomy" id="97485"/>
    <lineage>
        <taxon>Eukaryota</taxon>
        <taxon>Haptista</taxon>
        <taxon>Haptophyta</taxon>
        <taxon>Prymnesiophyceae</taxon>
        <taxon>Prymnesiales</taxon>
        <taxon>Prymnesiaceae</taxon>
        <taxon>Prymnesium</taxon>
    </lineage>
</organism>
<evidence type="ECO:0000313" key="5">
    <source>
        <dbReference type="EMBL" id="KAL1500485.1"/>
    </source>
</evidence>
<gene>
    <name evidence="5" type="ORF">AB1Y20_013142</name>
</gene>
<dbReference type="PANTHER" id="PTHR47447:SF17">
    <property type="entry name" value="OS12G0638900 PROTEIN"/>
    <property type="match status" value="1"/>
</dbReference>
<name>A0AB34IKP8_PRYPA</name>
<dbReference type="Pfam" id="PF13812">
    <property type="entry name" value="PPR_3"/>
    <property type="match status" value="1"/>
</dbReference>
<evidence type="ECO:0000256" key="1">
    <source>
        <dbReference type="ARBA" id="ARBA00022737"/>
    </source>
</evidence>
<evidence type="ECO:0000313" key="6">
    <source>
        <dbReference type="Proteomes" id="UP001515480"/>
    </source>
</evidence>
<evidence type="ECO:0008006" key="7">
    <source>
        <dbReference type="Google" id="ProtNLM"/>
    </source>
</evidence>
<dbReference type="Proteomes" id="UP001515480">
    <property type="component" value="Unassembled WGS sequence"/>
</dbReference>
<dbReference type="Gene3D" id="1.25.40.10">
    <property type="entry name" value="Tetratricopeptide repeat domain"/>
    <property type="match status" value="2"/>
</dbReference>
<sequence length="534" mass="57291">MASSLLLLALLTEQATASLLATAGAHRRASSLPSPRCYMGLHSSGNYEVSTGAWPPPPPPLASPPPHAATPARDKRAPPGKHAARGRPAKRPDRSAKEDAVLGSPVVRRVLQRAIKLSPSAGFEEVEALLEGKKMSARDYSTVLRELRVAGKPSVALHVGKWLEARPGPLPNEKHYLTMLHACAAAQLPGPALELLSTLESRPAPLPLATRVRAITHVISAHVRSGAPQPVLSLLDRLDDLAATGVALSNLTFGYVAAIRAFDHTGEWAAALEVYERARRLGVPLDAHGYAAALGACRTGKQAQTALEVMAQLRADEALAPNSIMFNLAMGACCRAGEWEAALTLFDERRALSETGALTADAFCYGTAINACAQGKQWERALELLDDMNDETDLVGDPTFAWNNALVACNRAKEWEKALTVYERMRQRVREAALTETEHSVAGAIQACGGLGDWERAQAIFDGSKQRTTMCYNALLAALVGAQQCQLALSYFDALKDGARGCRPNSQSYELAIEACGSVDTDRALVLWDEMQVL</sequence>
<proteinExistence type="predicted"/>
<dbReference type="InterPro" id="IPR011990">
    <property type="entry name" value="TPR-like_helical_dom_sf"/>
</dbReference>
<feature type="repeat" description="PPR" evidence="2">
    <location>
        <begin position="361"/>
        <end position="391"/>
    </location>
</feature>
<dbReference type="Pfam" id="PF01535">
    <property type="entry name" value="PPR"/>
    <property type="match status" value="2"/>
</dbReference>
<feature type="compositionally biased region" description="Pro residues" evidence="3">
    <location>
        <begin position="54"/>
        <end position="68"/>
    </location>
</feature>
<accession>A0AB34IKP8</accession>
<dbReference type="PANTHER" id="PTHR47447">
    <property type="entry name" value="OS03G0856100 PROTEIN"/>
    <property type="match status" value="1"/>
</dbReference>
<dbReference type="SUPFAM" id="SSF48452">
    <property type="entry name" value="TPR-like"/>
    <property type="match status" value="1"/>
</dbReference>
<evidence type="ECO:0000256" key="4">
    <source>
        <dbReference type="SAM" id="SignalP"/>
    </source>
</evidence>
<dbReference type="AlphaFoldDB" id="A0AB34IKP8"/>
<feature type="chain" id="PRO_5044220102" description="Pentacotripeptide-repeat region of PRORP domain-containing protein" evidence="4">
    <location>
        <begin position="18"/>
        <end position="534"/>
    </location>
</feature>
<feature type="signal peptide" evidence="4">
    <location>
        <begin position="1"/>
        <end position="17"/>
    </location>
</feature>
<feature type="compositionally biased region" description="Basic residues" evidence="3">
    <location>
        <begin position="78"/>
        <end position="89"/>
    </location>
</feature>
<feature type="region of interest" description="Disordered" evidence="3">
    <location>
        <begin position="50"/>
        <end position="100"/>
    </location>
</feature>
<dbReference type="InterPro" id="IPR002885">
    <property type="entry name" value="PPR_rpt"/>
</dbReference>
<protein>
    <recommendedName>
        <fullName evidence="7">Pentacotripeptide-repeat region of PRORP domain-containing protein</fullName>
    </recommendedName>
</protein>
<keyword evidence="1" id="KW-0677">Repeat</keyword>